<evidence type="ECO:0000256" key="1">
    <source>
        <dbReference type="ARBA" id="ARBA00010333"/>
    </source>
</evidence>
<feature type="signal peptide" evidence="3">
    <location>
        <begin position="1"/>
        <end position="34"/>
    </location>
</feature>
<gene>
    <name evidence="5" type="ORF">O1V66_07575</name>
</gene>
<name>A0ABY7HSS3_9GAMM</name>
<evidence type="ECO:0000259" key="4">
    <source>
        <dbReference type="SMART" id="SM00062"/>
    </source>
</evidence>
<evidence type="ECO:0000256" key="3">
    <source>
        <dbReference type="SAM" id="SignalP"/>
    </source>
</evidence>
<comment type="similarity">
    <text evidence="1">Belongs to the bacterial solute-binding protein 3 family.</text>
</comment>
<reference evidence="5" key="1">
    <citation type="submission" date="2022-12" db="EMBL/GenBank/DDBJ databases">
        <title>Complete genome sequence of an Australian strain of Rouxiella badensis DAR84756 and resolution of the R. badensis DSM100043 and R. chamberiensis DSM28324 genomes.</title>
        <authorList>
            <person name="Paul S."/>
            <person name="Anderson P.J."/>
            <person name="Maynard G."/>
            <person name="Dyall-Smith M."/>
            <person name="Kudinha T."/>
        </authorList>
    </citation>
    <scope>NUCLEOTIDE SEQUENCE</scope>
    <source>
        <strain evidence="5">DSM 28324</strain>
    </source>
</reference>
<feature type="domain" description="Solute-binding protein family 3/N-terminal" evidence="4">
    <location>
        <begin position="62"/>
        <end position="290"/>
    </location>
</feature>
<proteinExistence type="inferred from homology"/>
<evidence type="ECO:0000313" key="5">
    <source>
        <dbReference type="EMBL" id="WAT02448.1"/>
    </source>
</evidence>
<dbReference type="Pfam" id="PF00497">
    <property type="entry name" value="SBP_bac_3"/>
    <property type="match status" value="1"/>
</dbReference>
<dbReference type="PANTHER" id="PTHR35936">
    <property type="entry name" value="MEMBRANE-BOUND LYTIC MUREIN TRANSGLYCOSYLASE F"/>
    <property type="match status" value="1"/>
</dbReference>
<protein>
    <submittedName>
        <fullName evidence="5">ABC transporter substrate-binding protein</fullName>
    </submittedName>
</protein>
<feature type="chain" id="PRO_5046526430" evidence="3">
    <location>
        <begin position="35"/>
        <end position="317"/>
    </location>
</feature>
<accession>A0ABY7HSS3</accession>
<dbReference type="Proteomes" id="UP001164712">
    <property type="component" value="Chromosome"/>
</dbReference>
<evidence type="ECO:0000313" key="6">
    <source>
        <dbReference type="Proteomes" id="UP001164712"/>
    </source>
</evidence>
<dbReference type="RefSeq" id="WP_045047766.1">
    <property type="nucleotide sequence ID" value="NZ_CP114058.1"/>
</dbReference>
<evidence type="ECO:0000256" key="2">
    <source>
        <dbReference type="ARBA" id="ARBA00022729"/>
    </source>
</evidence>
<dbReference type="CDD" id="cd01004">
    <property type="entry name" value="PBP2_MidA_like"/>
    <property type="match status" value="1"/>
</dbReference>
<dbReference type="Gene3D" id="3.40.190.10">
    <property type="entry name" value="Periplasmic binding protein-like II"/>
    <property type="match status" value="2"/>
</dbReference>
<keyword evidence="2 3" id="KW-0732">Signal</keyword>
<dbReference type="SMART" id="SM00062">
    <property type="entry name" value="PBPb"/>
    <property type="match status" value="1"/>
</dbReference>
<dbReference type="SUPFAM" id="SSF53850">
    <property type="entry name" value="Periplasmic binding protein-like II"/>
    <property type="match status" value="1"/>
</dbReference>
<organism evidence="5 6">
    <name type="scientific">Rouxiella chamberiensis</name>
    <dbReference type="NCBI Taxonomy" id="1513468"/>
    <lineage>
        <taxon>Bacteria</taxon>
        <taxon>Pseudomonadati</taxon>
        <taxon>Pseudomonadota</taxon>
        <taxon>Gammaproteobacteria</taxon>
        <taxon>Enterobacterales</taxon>
        <taxon>Yersiniaceae</taxon>
        <taxon>Rouxiella</taxon>
    </lineage>
</organism>
<dbReference type="InterPro" id="IPR001638">
    <property type="entry name" value="Solute-binding_3/MltF_N"/>
</dbReference>
<dbReference type="EMBL" id="CP114058">
    <property type="protein sequence ID" value="WAT02448.1"/>
    <property type="molecule type" value="Genomic_DNA"/>
</dbReference>
<keyword evidence="6" id="KW-1185">Reference proteome</keyword>
<sequence length="317" mass="34049">MKARKNFPVAKTCLALLTACILNVSPLFIASAQAAGAPDLAAIQTDSQLSALVPAAYKNKSTLTVAVNPEVPPIKFVNEDGDIDGFTPDLVAAAAKVLGLKVNFTQTSFDSLIPGLSANRFDVLLSLGDFDSRHKQVTFVDYLNIGQTIVASPQRKMVMNSLDALCGLNVALPRGTNTFEDAKVLNEKCVKDGKKPVVISTYPDTNAVMLSIVNKSSDAVWVDSPAGSYNAKKFPDLYQTVFFYVNASYGIGFGTSEDGKKLASAMQQALLKLNKQGIYEQLLKKWGLPLDEGRPDFPINSPWVMPAKPAEAVKTAA</sequence>
<dbReference type="PANTHER" id="PTHR35936:SF17">
    <property type="entry name" value="ARGININE-BINDING EXTRACELLULAR PROTEIN ARTP"/>
    <property type="match status" value="1"/>
</dbReference>